<organism evidence="1 2">
    <name type="scientific">Strongylus vulgaris</name>
    <name type="common">Blood worm</name>
    <dbReference type="NCBI Taxonomy" id="40348"/>
    <lineage>
        <taxon>Eukaryota</taxon>
        <taxon>Metazoa</taxon>
        <taxon>Ecdysozoa</taxon>
        <taxon>Nematoda</taxon>
        <taxon>Chromadorea</taxon>
        <taxon>Rhabditida</taxon>
        <taxon>Rhabditina</taxon>
        <taxon>Rhabditomorpha</taxon>
        <taxon>Strongyloidea</taxon>
        <taxon>Strongylidae</taxon>
        <taxon>Strongylus</taxon>
    </lineage>
</organism>
<reference evidence="1 2" key="1">
    <citation type="submission" date="2018-11" db="EMBL/GenBank/DDBJ databases">
        <authorList>
            <consortium name="Pathogen Informatics"/>
        </authorList>
    </citation>
    <scope>NUCLEOTIDE SEQUENCE [LARGE SCALE GENOMIC DNA]</scope>
</reference>
<dbReference type="OrthoDB" id="10250354at2759"/>
<proteinExistence type="predicted"/>
<gene>
    <name evidence="1" type="ORF">SVUK_LOCUS19590</name>
</gene>
<protein>
    <recommendedName>
        <fullName evidence="3">J domain-containing protein</fullName>
    </recommendedName>
</protein>
<name>A0A3P7LZP8_STRVU</name>
<evidence type="ECO:0008006" key="3">
    <source>
        <dbReference type="Google" id="ProtNLM"/>
    </source>
</evidence>
<accession>A0A3P7LZP8</accession>
<dbReference type="AlphaFoldDB" id="A0A3P7LZP8"/>
<evidence type="ECO:0000313" key="2">
    <source>
        <dbReference type="Proteomes" id="UP000270094"/>
    </source>
</evidence>
<dbReference type="EMBL" id="UYYB01131315">
    <property type="protein sequence ID" value="VDM84592.1"/>
    <property type="molecule type" value="Genomic_DNA"/>
</dbReference>
<sequence length="47" mass="5178">MFFHTMGGMGGMGRGQDGPVDTRLYDLLKVKPDASEDEIKKVSFSVE</sequence>
<evidence type="ECO:0000313" key="1">
    <source>
        <dbReference type="EMBL" id="VDM84592.1"/>
    </source>
</evidence>
<dbReference type="Proteomes" id="UP000270094">
    <property type="component" value="Unassembled WGS sequence"/>
</dbReference>
<keyword evidence="2" id="KW-1185">Reference proteome</keyword>